<organism evidence="1">
    <name type="scientific">termite gut metagenome</name>
    <dbReference type="NCBI Taxonomy" id="433724"/>
    <lineage>
        <taxon>unclassified sequences</taxon>
        <taxon>metagenomes</taxon>
        <taxon>organismal metagenomes</taxon>
    </lineage>
</organism>
<sequence>MFTIAIKGKEYKLHYGLRALIIFEGITGKPFHSITEEGTTENEIILYYSIVLAANPESPLTYEYFLSALDEDYDLLLSIREWFKSVSKDLLPKTSKDTPEDKKKALQPFKYTSIWSLREGFRRITSSIRCLYMR</sequence>
<gene>
    <name evidence="1" type="ORF">EZS27_015922</name>
</gene>
<name>A0A5J4RRH5_9ZZZZ</name>
<dbReference type="EMBL" id="SNRY01000848">
    <property type="protein sequence ID" value="KAA6335895.1"/>
    <property type="molecule type" value="Genomic_DNA"/>
</dbReference>
<reference evidence="1" key="1">
    <citation type="submission" date="2019-03" db="EMBL/GenBank/DDBJ databases">
        <title>Single cell metagenomics reveals metabolic interactions within the superorganism composed of flagellate Streblomastix strix and complex community of Bacteroidetes bacteria on its surface.</title>
        <authorList>
            <person name="Treitli S.C."/>
            <person name="Kolisko M."/>
            <person name="Husnik F."/>
            <person name="Keeling P."/>
            <person name="Hampl V."/>
        </authorList>
    </citation>
    <scope>NUCLEOTIDE SEQUENCE</scope>
    <source>
        <strain evidence="1">STM</strain>
    </source>
</reference>
<dbReference type="AlphaFoldDB" id="A0A5J4RRH5"/>
<evidence type="ECO:0000313" key="1">
    <source>
        <dbReference type="EMBL" id="KAA6335895.1"/>
    </source>
</evidence>
<proteinExistence type="predicted"/>
<protein>
    <submittedName>
        <fullName evidence="1">Uncharacterized protein</fullName>
    </submittedName>
</protein>
<comment type="caution">
    <text evidence="1">The sequence shown here is derived from an EMBL/GenBank/DDBJ whole genome shotgun (WGS) entry which is preliminary data.</text>
</comment>
<accession>A0A5J4RRH5</accession>